<organism evidence="2 3">
    <name type="scientific">Folsomia candida</name>
    <name type="common">Springtail</name>
    <dbReference type="NCBI Taxonomy" id="158441"/>
    <lineage>
        <taxon>Eukaryota</taxon>
        <taxon>Metazoa</taxon>
        <taxon>Ecdysozoa</taxon>
        <taxon>Arthropoda</taxon>
        <taxon>Hexapoda</taxon>
        <taxon>Collembola</taxon>
        <taxon>Entomobryomorpha</taxon>
        <taxon>Isotomoidea</taxon>
        <taxon>Isotomidae</taxon>
        <taxon>Proisotominae</taxon>
        <taxon>Folsomia</taxon>
    </lineage>
</organism>
<accession>A0A226ESV3</accession>
<dbReference type="Pfam" id="PF00650">
    <property type="entry name" value="CRAL_TRIO"/>
    <property type="match status" value="1"/>
</dbReference>
<evidence type="ECO:0000313" key="3">
    <source>
        <dbReference type="Proteomes" id="UP000198287"/>
    </source>
</evidence>
<comment type="caution">
    <text evidence="2">The sequence shown here is derived from an EMBL/GenBank/DDBJ whole genome shotgun (WGS) entry which is preliminary data.</text>
</comment>
<dbReference type="CDD" id="cd00170">
    <property type="entry name" value="SEC14"/>
    <property type="match status" value="1"/>
</dbReference>
<evidence type="ECO:0000313" key="2">
    <source>
        <dbReference type="EMBL" id="OXA60298.1"/>
    </source>
</evidence>
<dbReference type="EMBL" id="LNIX01000002">
    <property type="protein sequence ID" value="OXA60298.1"/>
    <property type="molecule type" value="Genomic_DNA"/>
</dbReference>
<proteinExistence type="predicted"/>
<dbReference type="InterPro" id="IPR036865">
    <property type="entry name" value="CRAL-TRIO_dom_sf"/>
</dbReference>
<evidence type="ECO:0000259" key="1">
    <source>
        <dbReference type="Pfam" id="PF00650"/>
    </source>
</evidence>
<sequence>MTPDKKLVNIKDVDTSEEDLDFETQCLVQLKNTIKRSNDPLLLTVLDNDAFLNAFLVGRKFNVCRTFETVKGYLITKHVKQTKIFRMKPHSVRHVLESGFIGLLKNRDHLGRVIGFVRCTKLDLKTMECADIARAVILLGESLWENVDDMMRNGQVGILDYSGYNFSVMTRYSFSDKLTFLNIFLFLMHGSNYSGLHEHISPKILPTWLGGELSDEDAIDTKLIQRIITQDDGS</sequence>
<dbReference type="PRINTS" id="PR00180">
    <property type="entry name" value="CRETINALDHBP"/>
</dbReference>
<dbReference type="GO" id="GO:0016020">
    <property type="term" value="C:membrane"/>
    <property type="evidence" value="ECO:0007669"/>
    <property type="project" value="TreeGrafter"/>
</dbReference>
<dbReference type="InterPro" id="IPR001251">
    <property type="entry name" value="CRAL-TRIO_dom"/>
</dbReference>
<dbReference type="Gene3D" id="3.40.525.10">
    <property type="entry name" value="CRAL-TRIO lipid binding domain"/>
    <property type="match status" value="1"/>
</dbReference>
<name>A0A226ESV3_FOLCA</name>
<dbReference type="SUPFAM" id="SSF52087">
    <property type="entry name" value="CRAL/TRIO domain"/>
    <property type="match status" value="1"/>
</dbReference>
<feature type="domain" description="CRAL-TRIO" evidence="1">
    <location>
        <begin position="100"/>
        <end position="181"/>
    </location>
</feature>
<reference evidence="2 3" key="1">
    <citation type="submission" date="2015-12" db="EMBL/GenBank/DDBJ databases">
        <title>The genome of Folsomia candida.</title>
        <authorList>
            <person name="Faddeeva A."/>
            <person name="Derks M.F."/>
            <person name="Anvar Y."/>
            <person name="Smit S."/>
            <person name="Van Straalen N."/>
            <person name="Roelofs D."/>
        </authorList>
    </citation>
    <scope>NUCLEOTIDE SEQUENCE [LARGE SCALE GENOMIC DNA]</scope>
    <source>
        <strain evidence="2 3">VU population</strain>
        <tissue evidence="2">Whole body</tissue>
    </source>
</reference>
<dbReference type="Gene3D" id="1.10.8.20">
    <property type="entry name" value="N-terminal domain of phosphatidylinositol transfer protein sec14p"/>
    <property type="match status" value="1"/>
</dbReference>
<dbReference type="AlphaFoldDB" id="A0A226ESV3"/>
<dbReference type="InterPro" id="IPR036273">
    <property type="entry name" value="CRAL/TRIO_N_dom_sf"/>
</dbReference>
<protein>
    <submittedName>
        <fullName evidence="2">Clavesin-1</fullName>
    </submittedName>
</protein>
<dbReference type="Proteomes" id="UP000198287">
    <property type="component" value="Unassembled WGS sequence"/>
</dbReference>
<dbReference type="OMA" id="MECADIA"/>
<dbReference type="PANTHER" id="PTHR10174:SF208">
    <property type="entry name" value="CRAL-TRIO DOMAIN-CONTAINING PROTEIN DDB_G0278031"/>
    <property type="match status" value="1"/>
</dbReference>
<dbReference type="SUPFAM" id="SSF46938">
    <property type="entry name" value="CRAL/TRIO N-terminal domain"/>
    <property type="match status" value="1"/>
</dbReference>
<dbReference type="GO" id="GO:1902936">
    <property type="term" value="F:phosphatidylinositol bisphosphate binding"/>
    <property type="evidence" value="ECO:0007669"/>
    <property type="project" value="TreeGrafter"/>
</dbReference>
<dbReference type="OrthoDB" id="6682367at2759"/>
<gene>
    <name evidence="2" type="ORF">Fcan01_04262</name>
</gene>
<dbReference type="PANTHER" id="PTHR10174">
    <property type="entry name" value="ALPHA-TOCOPHEROL TRANSFER PROTEIN-RELATED"/>
    <property type="match status" value="1"/>
</dbReference>
<keyword evidence="3" id="KW-1185">Reference proteome</keyword>